<dbReference type="GO" id="GO:0016787">
    <property type="term" value="F:hydrolase activity"/>
    <property type="evidence" value="ECO:0007669"/>
    <property type="project" value="UniProtKB-KW"/>
</dbReference>
<reference evidence="3" key="1">
    <citation type="submission" date="2013-08" db="EMBL/GenBank/DDBJ databases">
        <authorList>
            <person name="Mendez C."/>
            <person name="Richter M."/>
            <person name="Ferrer M."/>
            <person name="Sanchez J."/>
        </authorList>
    </citation>
    <scope>NUCLEOTIDE SEQUENCE</scope>
</reference>
<name>T0Z315_9ZZZZ</name>
<evidence type="ECO:0000259" key="2">
    <source>
        <dbReference type="PROSITE" id="PS51866"/>
    </source>
</evidence>
<dbReference type="Gene3D" id="2.40.50.100">
    <property type="match status" value="1"/>
</dbReference>
<dbReference type="InterPro" id="IPR004606">
    <property type="entry name" value="Mop_domain"/>
</dbReference>
<proteinExistence type="predicted"/>
<dbReference type="InterPro" id="IPR005116">
    <property type="entry name" value="Transp-assoc_OB_typ1"/>
</dbReference>
<accession>T0Z315</accession>
<keyword evidence="3" id="KW-0378">Hydrolase</keyword>
<dbReference type="EMBL" id="AUZX01011717">
    <property type="protein sequence ID" value="EQD42351.1"/>
    <property type="molecule type" value="Genomic_DNA"/>
</dbReference>
<dbReference type="SUPFAM" id="SSF50331">
    <property type="entry name" value="MOP-like"/>
    <property type="match status" value="1"/>
</dbReference>
<dbReference type="GO" id="GO:0015689">
    <property type="term" value="P:molybdate ion transport"/>
    <property type="evidence" value="ECO:0007669"/>
    <property type="project" value="InterPro"/>
</dbReference>
<evidence type="ECO:0000256" key="1">
    <source>
        <dbReference type="ARBA" id="ARBA00022505"/>
    </source>
</evidence>
<feature type="domain" description="Mop" evidence="2">
    <location>
        <begin position="40"/>
        <end position="105"/>
    </location>
</feature>
<evidence type="ECO:0000313" key="3">
    <source>
        <dbReference type="EMBL" id="EQD42351.1"/>
    </source>
</evidence>
<dbReference type="NCBIfam" id="TIGR00638">
    <property type="entry name" value="Mop"/>
    <property type="match status" value="1"/>
</dbReference>
<dbReference type="InterPro" id="IPR008995">
    <property type="entry name" value="Mo/tungstate-bd_C_term_dom"/>
</dbReference>
<dbReference type="AlphaFoldDB" id="T0Z315"/>
<dbReference type="Pfam" id="PF03459">
    <property type="entry name" value="TOBE"/>
    <property type="match status" value="1"/>
</dbReference>
<comment type="caution">
    <text evidence="3">The sequence shown here is derived from an EMBL/GenBank/DDBJ whole genome shotgun (WGS) entry which is preliminary data.</text>
</comment>
<dbReference type="EC" id="3.6.3.-" evidence="3"/>
<organism evidence="3">
    <name type="scientific">mine drainage metagenome</name>
    <dbReference type="NCBI Taxonomy" id="410659"/>
    <lineage>
        <taxon>unclassified sequences</taxon>
        <taxon>metagenomes</taxon>
        <taxon>ecological metagenomes</taxon>
    </lineage>
</organism>
<sequence length="106" mass="11507">GKLRAIKTPGGHYRIHEREIQSFLRSDAPAAPKTKKLTSSVSGRNQLVGKIVQLRFDGLLAQVKIEIGGQFVTAIITADAARELQLRTGMKAAALIKATEVMVVRV</sequence>
<keyword evidence="1" id="KW-0500">Molybdenum</keyword>
<gene>
    <name evidence="3" type="ORF">B1A_15954</name>
</gene>
<feature type="non-terminal residue" evidence="3">
    <location>
        <position position="1"/>
    </location>
</feature>
<reference evidence="3" key="2">
    <citation type="journal article" date="2014" name="ISME J.">
        <title>Microbial stratification in low pH oxic and suboxic macroscopic growths along an acid mine drainage.</title>
        <authorList>
            <person name="Mendez-Garcia C."/>
            <person name="Mesa V."/>
            <person name="Sprenger R.R."/>
            <person name="Richter M."/>
            <person name="Diez M.S."/>
            <person name="Solano J."/>
            <person name="Bargiela R."/>
            <person name="Golyshina O.V."/>
            <person name="Manteca A."/>
            <person name="Ramos J.L."/>
            <person name="Gallego J.R."/>
            <person name="Llorente I."/>
            <person name="Martins Dos Santos V.A."/>
            <person name="Jensen O.N."/>
            <person name="Pelaez A.I."/>
            <person name="Sanchez J."/>
            <person name="Ferrer M."/>
        </authorList>
    </citation>
    <scope>NUCLEOTIDE SEQUENCE</scope>
</reference>
<protein>
    <submittedName>
        <fullName evidence="3">Transport-associated OB, type 1 domain protein</fullName>
        <ecNumber evidence="3">3.6.3.-</ecNumber>
    </submittedName>
</protein>
<dbReference type="PROSITE" id="PS51866">
    <property type="entry name" value="MOP"/>
    <property type="match status" value="1"/>
</dbReference>